<keyword evidence="4" id="KW-0620">Polyamine biosynthesis</keyword>
<gene>
    <name evidence="15" type="ORF">NMOB1V02_LOCUS7311</name>
</gene>
<evidence type="ECO:0000256" key="12">
    <source>
        <dbReference type="RuleBase" id="RU003737"/>
    </source>
</evidence>
<evidence type="ECO:0000256" key="8">
    <source>
        <dbReference type="ARBA" id="ARBA00037173"/>
    </source>
</evidence>
<dbReference type="FunFam" id="3.20.20.10:FF:000005">
    <property type="entry name" value="Ornithine decarboxylase"/>
    <property type="match status" value="1"/>
</dbReference>
<feature type="active site" description="Proton donor" evidence="11">
    <location>
        <position position="381"/>
    </location>
</feature>
<comment type="similarity">
    <text evidence="2 12">Belongs to the Orn/Lys/Arg decarboxylase class-II family.</text>
</comment>
<dbReference type="EMBL" id="CAJPEX010001724">
    <property type="protein sequence ID" value="CAG0919795.1"/>
    <property type="molecule type" value="Genomic_DNA"/>
</dbReference>
<dbReference type="Pfam" id="PF02784">
    <property type="entry name" value="Orn_Arg_deC_N"/>
    <property type="match status" value="1"/>
</dbReference>
<evidence type="ECO:0000256" key="5">
    <source>
        <dbReference type="ARBA" id="ARBA00023239"/>
    </source>
</evidence>
<evidence type="ECO:0000313" key="16">
    <source>
        <dbReference type="Proteomes" id="UP000678499"/>
    </source>
</evidence>
<comment type="cofactor">
    <cofactor evidence="1 11">
        <name>pyridoxal 5'-phosphate</name>
        <dbReference type="ChEBI" id="CHEBI:597326"/>
    </cofactor>
</comment>
<comment type="catalytic activity">
    <reaction evidence="10">
        <text>L-ornithine + H(+) = putrescine + CO2</text>
        <dbReference type="Rhea" id="RHEA:22964"/>
        <dbReference type="ChEBI" id="CHEBI:15378"/>
        <dbReference type="ChEBI" id="CHEBI:16526"/>
        <dbReference type="ChEBI" id="CHEBI:46911"/>
        <dbReference type="ChEBI" id="CHEBI:326268"/>
        <dbReference type="EC" id="4.1.1.17"/>
    </reaction>
</comment>
<dbReference type="PRINTS" id="PR01182">
    <property type="entry name" value="ORNDCRBXLASE"/>
</dbReference>
<evidence type="ECO:0000313" key="15">
    <source>
        <dbReference type="EMBL" id="CAD7279643.1"/>
    </source>
</evidence>
<evidence type="ECO:0000256" key="9">
    <source>
        <dbReference type="ARBA" id="ARBA00046672"/>
    </source>
</evidence>
<dbReference type="InterPro" id="IPR022653">
    <property type="entry name" value="De-COase2_pyr-phos_BS"/>
</dbReference>
<evidence type="ECO:0000256" key="4">
    <source>
        <dbReference type="ARBA" id="ARBA00023115"/>
    </source>
</evidence>
<dbReference type="GO" id="GO:0005737">
    <property type="term" value="C:cytoplasm"/>
    <property type="evidence" value="ECO:0007669"/>
    <property type="project" value="TreeGrafter"/>
</dbReference>
<dbReference type="SUPFAM" id="SSF50621">
    <property type="entry name" value="Alanine racemase C-terminal domain-like"/>
    <property type="match status" value="1"/>
</dbReference>
<dbReference type="GO" id="GO:0004586">
    <property type="term" value="F:ornithine decarboxylase activity"/>
    <property type="evidence" value="ECO:0007669"/>
    <property type="project" value="UniProtKB-EC"/>
</dbReference>
<dbReference type="Gene3D" id="3.20.20.10">
    <property type="entry name" value="Alanine racemase"/>
    <property type="match status" value="1"/>
</dbReference>
<proteinExistence type="inferred from homology"/>
<name>A0A7R9GEM9_9CRUS</name>
<dbReference type="InterPro" id="IPR002433">
    <property type="entry name" value="Orn_de-COase"/>
</dbReference>
<comment type="function">
    <text evidence="8">Catalyzes the first and rate-limiting step of polyamine biosynthesis that converts ornithine into putrescine, which is the precursor for the polyamines, spermidine and spermine. Polyamines are essential for cell proliferation and are implicated in cellular processes, ranging from DNA replication to apoptosis.</text>
</comment>
<dbReference type="InterPro" id="IPR022643">
    <property type="entry name" value="De-COase2_C"/>
</dbReference>
<dbReference type="InterPro" id="IPR029066">
    <property type="entry name" value="PLP-binding_barrel"/>
</dbReference>
<evidence type="ECO:0000259" key="13">
    <source>
        <dbReference type="Pfam" id="PF00278"/>
    </source>
</evidence>
<keyword evidence="5" id="KW-0456">Lyase</keyword>
<protein>
    <recommendedName>
        <fullName evidence="7">ornithine decarboxylase</fullName>
        <ecNumber evidence="7">4.1.1.17</ecNumber>
    </recommendedName>
</protein>
<dbReference type="CDD" id="cd00622">
    <property type="entry name" value="PLPDE_III_ODC"/>
    <property type="match status" value="1"/>
</dbReference>
<dbReference type="PROSITE" id="PS00878">
    <property type="entry name" value="ODR_DC_2_1"/>
    <property type="match status" value="1"/>
</dbReference>
<evidence type="ECO:0000259" key="14">
    <source>
        <dbReference type="Pfam" id="PF02784"/>
    </source>
</evidence>
<dbReference type="GO" id="GO:0033387">
    <property type="term" value="P:putrescine biosynthetic process from arginine, via ornithine"/>
    <property type="evidence" value="ECO:0007669"/>
    <property type="project" value="TreeGrafter"/>
</dbReference>
<keyword evidence="16" id="KW-1185">Reference proteome</keyword>
<evidence type="ECO:0000256" key="10">
    <source>
        <dbReference type="ARBA" id="ARBA00049127"/>
    </source>
</evidence>
<dbReference type="InterPro" id="IPR000183">
    <property type="entry name" value="Orn/DAP/Arg_de-COase"/>
</dbReference>
<reference evidence="15" key="1">
    <citation type="submission" date="2020-11" db="EMBL/GenBank/DDBJ databases">
        <authorList>
            <person name="Tran Van P."/>
        </authorList>
    </citation>
    <scope>NUCLEOTIDE SEQUENCE</scope>
</reference>
<dbReference type="EC" id="4.1.1.17" evidence="7"/>
<evidence type="ECO:0000256" key="11">
    <source>
        <dbReference type="PIRSR" id="PIRSR600183-50"/>
    </source>
</evidence>
<dbReference type="AlphaFoldDB" id="A0A7R9GEM9"/>
<dbReference type="PANTHER" id="PTHR11482">
    <property type="entry name" value="ARGININE/DIAMINOPIMELATE/ORNITHINE DECARBOXYLASE"/>
    <property type="match status" value="1"/>
</dbReference>
<comment type="subunit">
    <text evidence="9">Homodimer. Only the dimer is catalytically active, as the active sites are constructed of residues from both monomers.</text>
</comment>
<dbReference type="InterPro" id="IPR022644">
    <property type="entry name" value="De-COase2_N"/>
</dbReference>
<dbReference type="FunFam" id="2.40.37.10:FF:000005">
    <property type="entry name" value="Ornithine decarboxylase"/>
    <property type="match status" value="1"/>
</dbReference>
<dbReference type="Pfam" id="PF00278">
    <property type="entry name" value="Orn_DAP_Arg_deC"/>
    <property type="match status" value="1"/>
</dbReference>
<feature type="domain" description="Orn/DAP/Arg decarboxylase 2 N-terminal" evidence="14">
    <location>
        <begin position="61"/>
        <end position="295"/>
    </location>
</feature>
<dbReference type="PANTHER" id="PTHR11482:SF6">
    <property type="entry name" value="ORNITHINE DECARBOXYLASE 1-RELATED"/>
    <property type="match status" value="1"/>
</dbReference>
<keyword evidence="3 11" id="KW-0663">Pyridoxal phosphate</keyword>
<evidence type="ECO:0000256" key="6">
    <source>
        <dbReference type="ARBA" id="ARBA00034115"/>
    </source>
</evidence>
<organism evidence="15">
    <name type="scientific">Notodromas monacha</name>
    <dbReference type="NCBI Taxonomy" id="399045"/>
    <lineage>
        <taxon>Eukaryota</taxon>
        <taxon>Metazoa</taxon>
        <taxon>Ecdysozoa</taxon>
        <taxon>Arthropoda</taxon>
        <taxon>Crustacea</taxon>
        <taxon>Oligostraca</taxon>
        <taxon>Ostracoda</taxon>
        <taxon>Podocopa</taxon>
        <taxon>Podocopida</taxon>
        <taxon>Cypridocopina</taxon>
        <taxon>Cypridoidea</taxon>
        <taxon>Cyprididae</taxon>
        <taxon>Notodromas</taxon>
    </lineage>
</organism>
<feature type="modified residue" description="N6-(pyridoxal phosphate)lysine" evidence="11">
    <location>
        <position position="84"/>
    </location>
</feature>
<evidence type="ECO:0000256" key="7">
    <source>
        <dbReference type="ARBA" id="ARBA00034138"/>
    </source>
</evidence>
<sequence length="494" mass="53817">MWCDCSAEDSLLAAMRQTIAVRDSGLFDYPLVDDNFKVRDVANEIISGLTSEDAFYIVDIGSIITKFELWKKHLPRVEPFYAVKCNETDCVLQLMATLGVGFDCASKGEIQKVKEFGVSADRIIYANPCKSNSHLKAAAGAGVDLMTFDNDAELYKIKQVYPSARLVVRIRADADEAQCPLGIKFGADIQVVPHLLAVAANLGLNVVGVSFHVGSGCSDLAAFPRAIEASRAIFDLASQMGFNFSLLDIGGGFPGGERSSAAFSQMASLIRLSLDEHFPEGSGVRLISEPGRFFVTSAFTLVTCIIGKRQAKLESVKVNVDDGGDDNRGEDHPGNMYYVNDGVYGSFNCILFDHQVVTAKLLHDYDEGTKLYQSSVWGPTCDSLDCILPKVTLPSLEIGDWVMWPDMGAYTVSAASTFNGFPKSVLHPVIPRSFRAMLKSCEDETDEIPVCSPRLRTLSSSCGLSLDMDLDDGKLSSVMDNIAYIFPFEISIDV</sequence>
<comment type="pathway">
    <text evidence="6">Amine and polyamine biosynthesis; putrescine biosynthesis via L-ornithine pathway; putrescine from L-ornithine: step 1/1.</text>
</comment>
<accession>A0A7R9GEM9</accession>
<evidence type="ECO:0000256" key="3">
    <source>
        <dbReference type="ARBA" id="ARBA00022898"/>
    </source>
</evidence>
<dbReference type="Proteomes" id="UP000678499">
    <property type="component" value="Unassembled WGS sequence"/>
</dbReference>
<dbReference type="Gene3D" id="2.40.37.10">
    <property type="entry name" value="Lyase, Ornithine Decarboxylase, Chain A, domain 1"/>
    <property type="match status" value="1"/>
</dbReference>
<dbReference type="SUPFAM" id="SSF51419">
    <property type="entry name" value="PLP-binding barrel"/>
    <property type="match status" value="1"/>
</dbReference>
<evidence type="ECO:0000256" key="1">
    <source>
        <dbReference type="ARBA" id="ARBA00001933"/>
    </source>
</evidence>
<dbReference type="PRINTS" id="PR01179">
    <property type="entry name" value="ODADCRBXLASE"/>
</dbReference>
<feature type="domain" description="Orn/DAP/Arg decarboxylase 2 C-terminal" evidence="13">
    <location>
        <begin position="59"/>
        <end position="408"/>
    </location>
</feature>
<dbReference type="EMBL" id="OA883761">
    <property type="protein sequence ID" value="CAD7279643.1"/>
    <property type="molecule type" value="Genomic_DNA"/>
</dbReference>
<dbReference type="OrthoDB" id="5034579at2759"/>
<evidence type="ECO:0000256" key="2">
    <source>
        <dbReference type="ARBA" id="ARBA00008872"/>
    </source>
</evidence>
<dbReference type="InterPro" id="IPR009006">
    <property type="entry name" value="Ala_racemase/Decarboxylase_C"/>
</dbReference>